<accession>A6GG51</accession>
<dbReference type="AlphaFoldDB" id="A6GG51"/>
<name>A6GG51_9BACT</name>
<gene>
    <name evidence="2" type="ORF">PPSIR1_08107</name>
</gene>
<proteinExistence type="predicted"/>
<evidence type="ECO:0000313" key="2">
    <source>
        <dbReference type="EMBL" id="EDM75179.1"/>
    </source>
</evidence>
<keyword evidence="3" id="KW-1185">Reference proteome</keyword>
<dbReference type="OrthoDB" id="9904459at2"/>
<comment type="caution">
    <text evidence="2">The sequence shown here is derived from an EMBL/GenBank/DDBJ whole genome shotgun (WGS) entry which is preliminary data.</text>
</comment>
<keyword evidence="1" id="KW-0472">Membrane</keyword>
<evidence type="ECO:0000256" key="1">
    <source>
        <dbReference type="SAM" id="Phobius"/>
    </source>
</evidence>
<reference evidence="2 3" key="1">
    <citation type="submission" date="2007-06" db="EMBL/GenBank/DDBJ databases">
        <authorList>
            <person name="Shimkets L."/>
            <person name="Ferriera S."/>
            <person name="Johnson J."/>
            <person name="Kravitz S."/>
            <person name="Beeson K."/>
            <person name="Sutton G."/>
            <person name="Rogers Y.-H."/>
            <person name="Friedman R."/>
            <person name="Frazier M."/>
            <person name="Venter J.C."/>
        </authorList>
    </citation>
    <scope>NUCLEOTIDE SEQUENCE [LARGE SCALE GENOMIC DNA]</scope>
    <source>
        <strain evidence="2 3">SIR-1</strain>
    </source>
</reference>
<evidence type="ECO:0000313" key="3">
    <source>
        <dbReference type="Proteomes" id="UP000005801"/>
    </source>
</evidence>
<feature type="transmembrane region" description="Helical" evidence="1">
    <location>
        <begin position="52"/>
        <end position="71"/>
    </location>
</feature>
<sequence length="74" mass="7955">MDDPATPFEPGHADPSPDADTVFVDAATRVSKPSAFDDWYYAIEDKLGQGTVGMGVCFLLFMVVIAAAMLFNPI</sequence>
<keyword evidence="1" id="KW-1133">Transmembrane helix</keyword>
<dbReference type="RefSeq" id="WP_006975691.1">
    <property type="nucleotide sequence ID" value="NZ_ABCS01000101.1"/>
</dbReference>
<keyword evidence="1" id="KW-0812">Transmembrane</keyword>
<organism evidence="2 3">
    <name type="scientific">Plesiocystis pacifica SIR-1</name>
    <dbReference type="NCBI Taxonomy" id="391625"/>
    <lineage>
        <taxon>Bacteria</taxon>
        <taxon>Pseudomonadati</taxon>
        <taxon>Myxococcota</taxon>
        <taxon>Polyangia</taxon>
        <taxon>Nannocystales</taxon>
        <taxon>Nannocystaceae</taxon>
        <taxon>Plesiocystis</taxon>
    </lineage>
</organism>
<dbReference type="Proteomes" id="UP000005801">
    <property type="component" value="Unassembled WGS sequence"/>
</dbReference>
<dbReference type="EMBL" id="ABCS01000101">
    <property type="protein sequence ID" value="EDM75179.1"/>
    <property type="molecule type" value="Genomic_DNA"/>
</dbReference>
<protein>
    <submittedName>
        <fullName evidence="2">Uncharacterized protein</fullName>
    </submittedName>
</protein>